<dbReference type="GeneID" id="38130440"/>
<protein>
    <submittedName>
        <fullName evidence="1">Uncharacterized protein</fullName>
    </submittedName>
</protein>
<sequence>MTLSTPGARSLLKSQIYQLPSTTSWTLSKTFSFPTLQLIQNIHRPSLRNATPQACMKKKLQFPAILLSSSSPARNLDSKRTPSIPFNHNEADVIEKNMLDDGFRTWGLVIYRCTYKSDSDWEEFMRRFLYHVRETFNYYDGLDMLDSFMPTVMDDKTRFDGVTPSIVRDYFNQWARTACETEQGVPFHRAQWANTARYRFCIMVDEEALQSVLDIPLEDVDDYNNTGFVILVNGRWEPELLSEEELEGYTSPPPENNFEPVQGCTLEDVGWMKVCYDRAQIVASAFMRDGLDWEAQYRRPPEITFNF</sequence>
<reference evidence="1" key="1">
    <citation type="submission" date="2018-08" db="EMBL/GenBank/DDBJ databases">
        <title>Draft genome sequence of azole-resistant Aspergillus thermomutatus (Neosartorya pseudofischeri) strain HMR AF 39, isolated from a human nasal aspirate.</title>
        <authorList>
            <person name="Parent-Michaud M."/>
            <person name="Dufresne P.J."/>
            <person name="Fournier E."/>
            <person name="Martineau C."/>
            <person name="Moreira S."/>
            <person name="Perkins V."/>
            <person name="De Repentigny L."/>
            <person name="Dufresne S.F."/>
        </authorList>
    </citation>
    <scope>NUCLEOTIDE SEQUENCE [LARGE SCALE GENOMIC DNA]</scope>
    <source>
        <strain evidence="1">HMR AF 39</strain>
    </source>
</reference>
<dbReference type="VEuPathDB" id="FungiDB:CDV56_108466"/>
<evidence type="ECO:0000313" key="1">
    <source>
        <dbReference type="EMBL" id="RHZ57502.1"/>
    </source>
</evidence>
<proteinExistence type="predicted"/>
<dbReference type="AlphaFoldDB" id="A0A397H351"/>
<dbReference type="STRING" id="41047.A0A397H351"/>
<dbReference type="RefSeq" id="XP_026615093.1">
    <property type="nucleotide sequence ID" value="XM_026762085.1"/>
</dbReference>
<evidence type="ECO:0000313" key="2">
    <source>
        <dbReference type="Proteomes" id="UP000215305"/>
    </source>
</evidence>
<name>A0A397H351_ASPTH</name>
<dbReference type="OrthoDB" id="4424523at2759"/>
<comment type="caution">
    <text evidence="1">The sequence shown here is derived from an EMBL/GenBank/DDBJ whole genome shotgun (WGS) entry which is preliminary data.</text>
</comment>
<gene>
    <name evidence="1" type="ORF">CDV56_108466</name>
</gene>
<dbReference type="EMBL" id="NKHU02000078">
    <property type="protein sequence ID" value="RHZ57502.1"/>
    <property type="molecule type" value="Genomic_DNA"/>
</dbReference>
<accession>A0A397H351</accession>
<keyword evidence="2" id="KW-1185">Reference proteome</keyword>
<dbReference type="Proteomes" id="UP000215305">
    <property type="component" value="Unassembled WGS sequence"/>
</dbReference>
<organism evidence="1 2">
    <name type="scientific">Aspergillus thermomutatus</name>
    <name type="common">Neosartorya pseudofischeri</name>
    <dbReference type="NCBI Taxonomy" id="41047"/>
    <lineage>
        <taxon>Eukaryota</taxon>
        <taxon>Fungi</taxon>
        <taxon>Dikarya</taxon>
        <taxon>Ascomycota</taxon>
        <taxon>Pezizomycotina</taxon>
        <taxon>Eurotiomycetes</taxon>
        <taxon>Eurotiomycetidae</taxon>
        <taxon>Eurotiales</taxon>
        <taxon>Aspergillaceae</taxon>
        <taxon>Aspergillus</taxon>
        <taxon>Aspergillus subgen. Fumigati</taxon>
    </lineage>
</organism>